<evidence type="ECO:0000256" key="5">
    <source>
        <dbReference type="ARBA" id="ARBA00023136"/>
    </source>
</evidence>
<dbReference type="Gramene" id="Solyc05g016060.3.1">
    <property type="protein sequence ID" value="Solyc05g016060.3.1"/>
    <property type="gene ID" value="Solyc05g016060.3"/>
</dbReference>
<dbReference type="PANTHER" id="PTHR31568:SF122">
    <property type="entry name" value="PROTEIN CYSTEINE-RICH TRANSMEMBRANE MODULE 9"/>
    <property type="match status" value="1"/>
</dbReference>
<dbReference type="AlphaFoldDB" id="A0A3Q7GGL5"/>
<keyword evidence="3" id="KW-0812">Transmembrane</keyword>
<name>A0A3Q7GGL5_SOLLC</name>
<dbReference type="PANTHER" id="PTHR31568">
    <property type="entry name" value="RCG49325, ISOFORM CRA_A"/>
    <property type="match status" value="1"/>
</dbReference>
<dbReference type="GO" id="GO:0005886">
    <property type="term" value="C:plasma membrane"/>
    <property type="evidence" value="ECO:0000318"/>
    <property type="project" value="GO_Central"/>
</dbReference>
<evidence type="ECO:0000256" key="3">
    <source>
        <dbReference type="ARBA" id="ARBA00022692"/>
    </source>
</evidence>
<proteinExistence type="inferred from homology"/>
<dbReference type="EnsemblPlants" id="Solyc05g016060.3.1">
    <property type="protein sequence ID" value="Solyc05g016060.3.1"/>
    <property type="gene ID" value="Solyc05g016060.3"/>
</dbReference>
<organism evidence="7">
    <name type="scientific">Solanum lycopersicum</name>
    <name type="common">Tomato</name>
    <name type="synonym">Lycopersicon esculentum</name>
    <dbReference type="NCBI Taxonomy" id="4081"/>
    <lineage>
        <taxon>Eukaryota</taxon>
        <taxon>Viridiplantae</taxon>
        <taxon>Streptophyta</taxon>
        <taxon>Embryophyta</taxon>
        <taxon>Tracheophyta</taxon>
        <taxon>Spermatophyta</taxon>
        <taxon>Magnoliopsida</taxon>
        <taxon>eudicotyledons</taxon>
        <taxon>Gunneridae</taxon>
        <taxon>Pentapetalae</taxon>
        <taxon>asterids</taxon>
        <taxon>lamiids</taxon>
        <taxon>Solanales</taxon>
        <taxon>Solanaceae</taxon>
        <taxon>Solanoideae</taxon>
        <taxon>Solaneae</taxon>
        <taxon>Solanum</taxon>
        <taxon>Solanum subgen. Lycopersicon</taxon>
    </lineage>
</organism>
<dbReference type="InterPro" id="IPR028144">
    <property type="entry name" value="CYSTM_dom"/>
</dbReference>
<keyword evidence="5" id="KW-0472">Membrane</keyword>
<sequence>REILFNKCSRSLLGCLSYVCYFYSCVEQLHICELSSSSSSQTLNNNYIYTPKHRHKTSTIFTYLINLKSLISIYILKMNSYNQKQAESGSSQAQQQASAFVAPPPPAGYPTRDVQSHSSVPLTTQSRGDGFWKGCCAALCCCCVLDACF</sequence>
<evidence type="ECO:0000313" key="8">
    <source>
        <dbReference type="Proteomes" id="UP000004994"/>
    </source>
</evidence>
<evidence type="ECO:0000256" key="1">
    <source>
        <dbReference type="ARBA" id="ARBA00004167"/>
    </source>
</evidence>
<dbReference type="InParanoid" id="A0A3Q7GGL5"/>
<evidence type="ECO:0000313" key="7">
    <source>
        <dbReference type="EnsemblPlants" id="Solyc05g016060.3.1"/>
    </source>
</evidence>
<accession>A0A3Q7GGL5</accession>
<reference evidence="7" key="1">
    <citation type="journal article" date="2012" name="Nature">
        <title>The tomato genome sequence provides insights into fleshy fruit evolution.</title>
        <authorList>
            <consortium name="Tomato Genome Consortium"/>
        </authorList>
    </citation>
    <scope>NUCLEOTIDE SEQUENCE [LARGE SCALE GENOMIC DNA]</scope>
    <source>
        <strain evidence="7">cv. Heinz 1706</strain>
    </source>
</reference>
<evidence type="ECO:0000256" key="4">
    <source>
        <dbReference type="ARBA" id="ARBA00022989"/>
    </source>
</evidence>
<evidence type="ECO:0000259" key="6">
    <source>
        <dbReference type="Pfam" id="PF12734"/>
    </source>
</evidence>
<comment type="similarity">
    <text evidence="2">Belongs to the CYSTM1 family.</text>
</comment>
<gene>
    <name evidence="7" type="primary">LOC101255096</name>
</gene>
<keyword evidence="8" id="KW-1185">Reference proteome</keyword>
<feature type="domain" description="Cysteine-rich transmembrane" evidence="6">
    <location>
        <begin position="108"/>
        <end position="149"/>
    </location>
</feature>
<evidence type="ECO:0000256" key="2">
    <source>
        <dbReference type="ARBA" id="ARBA00009444"/>
    </source>
</evidence>
<reference evidence="7" key="2">
    <citation type="submission" date="2019-01" db="UniProtKB">
        <authorList>
            <consortium name="EnsemblPlants"/>
        </authorList>
    </citation>
    <scope>IDENTIFICATION</scope>
    <source>
        <strain evidence="7">cv. Heinz 1706</strain>
    </source>
</reference>
<dbReference type="Proteomes" id="UP000004994">
    <property type="component" value="Chromosome 5"/>
</dbReference>
<dbReference type="InterPro" id="IPR044850">
    <property type="entry name" value="WIH1-like"/>
</dbReference>
<keyword evidence="4" id="KW-1133">Transmembrane helix</keyword>
<dbReference type="Pfam" id="PF12734">
    <property type="entry name" value="CYSTM"/>
    <property type="match status" value="1"/>
</dbReference>
<dbReference type="STRING" id="4081.A0A3Q7GGL5"/>
<protein>
    <recommendedName>
        <fullName evidence="6">Cysteine-rich transmembrane domain-containing protein</fullName>
    </recommendedName>
</protein>
<comment type="subcellular location">
    <subcellularLocation>
        <location evidence="1">Membrane</location>
        <topology evidence="1">Single-pass membrane protein</topology>
    </subcellularLocation>
</comment>
<dbReference type="PaxDb" id="4081-Solyc05g016060.2.1"/>